<keyword evidence="2" id="KW-1185">Reference proteome</keyword>
<dbReference type="Proteomes" id="UP000499080">
    <property type="component" value="Unassembled WGS sequence"/>
</dbReference>
<organism evidence="1 2">
    <name type="scientific">Araneus ventricosus</name>
    <name type="common">Orbweaver spider</name>
    <name type="synonym">Epeira ventricosa</name>
    <dbReference type="NCBI Taxonomy" id="182803"/>
    <lineage>
        <taxon>Eukaryota</taxon>
        <taxon>Metazoa</taxon>
        <taxon>Ecdysozoa</taxon>
        <taxon>Arthropoda</taxon>
        <taxon>Chelicerata</taxon>
        <taxon>Arachnida</taxon>
        <taxon>Araneae</taxon>
        <taxon>Araneomorphae</taxon>
        <taxon>Entelegynae</taxon>
        <taxon>Araneoidea</taxon>
        <taxon>Araneidae</taxon>
        <taxon>Araneus</taxon>
    </lineage>
</organism>
<protein>
    <submittedName>
        <fullName evidence="1">Uncharacterized protein</fullName>
    </submittedName>
</protein>
<reference evidence="1 2" key="1">
    <citation type="journal article" date="2019" name="Sci. Rep.">
        <title>Orb-weaving spider Araneus ventricosus genome elucidates the spidroin gene catalogue.</title>
        <authorList>
            <person name="Kono N."/>
            <person name="Nakamura H."/>
            <person name="Ohtoshi R."/>
            <person name="Moran D.A.P."/>
            <person name="Shinohara A."/>
            <person name="Yoshida Y."/>
            <person name="Fujiwara M."/>
            <person name="Mori M."/>
            <person name="Tomita M."/>
            <person name="Arakawa K."/>
        </authorList>
    </citation>
    <scope>NUCLEOTIDE SEQUENCE [LARGE SCALE GENOMIC DNA]</scope>
</reference>
<evidence type="ECO:0000313" key="2">
    <source>
        <dbReference type="Proteomes" id="UP000499080"/>
    </source>
</evidence>
<sequence>MEASKKKQKTLVSFFSKPSTNAPPNPKSEVHVQVRPIFLMKGNYCCCRLRQHQKWRWRLICLPNQMTKVKSKSQSNLQVKLVKQTITIQNQNGPVSGLKKCGIARKMHFLG</sequence>
<comment type="caution">
    <text evidence="1">The sequence shown here is derived from an EMBL/GenBank/DDBJ whole genome shotgun (WGS) entry which is preliminary data.</text>
</comment>
<name>A0A4Y2REY7_ARAVE</name>
<gene>
    <name evidence="1" type="ORF">AVEN_208609_1</name>
</gene>
<dbReference type="AlphaFoldDB" id="A0A4Y2REY7"/>
<evidence type="ECO:0000313" key="1">
    <source>
        <dbReference type="EMBL" id="GBN73829.1"/>
    </source>
</evidence>
<proteinExistence type="predicted"/>
<dbReference type="EMBL" id="BGPR01016683">
    <property type="protein sequence ID" value="GBN73829.1"/>
    <property type="molecule type" value="Genomic_DNA"/>
</dbReference>
<accession>A0A4Y2REY7</accession>